<evidence type="ECO:0000313" key="2">
    <source>
        <dbReference type="EMBL" id="CDI54859.1"/>
    </source>
</evidence>
<proteinExistence type="predicted"/>
<dbReference type="EMBL" id="HG529630">
    <property type="protein sequence ID" value="CDI54859.1"/>
    <property type="molecule type" value="Genomic_DNA"/>
</dbReference>
<protein>
    <submittedName>
        <fullName evidence="2">Uncharacterized protein</fullName>
    </submittedName>
</protein>
<dbReference type="AlphaFoldDB" id="A0A077RBU5"/>
<reference evidence="2" key="1">
    <citation type="journal article" date="2014" name="Genome Biol. Evol.">
        <title>Gene Loss Rather Than Gene Gain Is Associated with a Host Jump from Monocots to Dicots in the Smut Fungus Melanopsichium pennsylvanicum.</title>
        <authorList>
            <person name="Sharma R."/>
            <person name="Mishra B."/>
            <person name="Runge F."/>
            <person name="Thines M."/>
        </authorList>
    </citation>
    <scope>NUCLEOTIDE SEQUENCE</scope>
    <source>
        <strain evidence="2">4</strain>
    </source>
</reference>
<organism evidence="2">
    <name type="scientific">Melanopsichium pennsylvanicum 4</name>
    <dbReference type="NCBI Taxonomy" id="1398559"/>
    <lineage>
        <taxon>Eukaryota</taxon>
        <taxon>Fungi</taxon>
        <taxon>Dikarya</taxon>
        <taxon>Basidiomycota</taxon>
        <taxon>Ustilaginomycotina</taxon>
        <taxon>Ustilaginomycetes</taxon>
        <taxon>Ustilaginales</taxon>
        <taxon>Ustilaginaceae</taxon>
        <taxon>Melanopsichium</taxon>
    </lineage>
</organism>
<evidence type="ECO:0000256" key="1">
    <source>
        <dbReference type="SAM" id="MobiDB-lite"/>
    </source>
</evidence>
<accession>A0A077RBU5</accession>
<sequence>MSGKKGAATQAFNVYGLARRPDGGNKSGRPISLSTNLFAANIGSNALASVQQLHVEISGVDEPSAQRGPSTRANDTLPPPINREVISYALRSGEAANLGITPEFANLFAYDGRSLAWTVVPLPTNQIEFETVLPPKTNLAPIPGAPAAVAPSRPPAPAGRAGGRERRF</sequence>
<feature type="region of interest" description="Disordered" evidence="1">
    <location>
        <begin position="61"/>
        <end position="80"/>
    </location>
</feature>
<feature type="region of interest" description="Disordered" evidence="1">
    <location>
        <begin position="143"/>
        <end position="168"/>
    </location>
</feature>
<name>A0A077RBU5_9BASI</name>